<dbReference type="Gene3D" id="1.10.10.10">
    <property type="entry name" value="Winged helix-like DNA-binding domain superfamily/Winged helix DNA-binding domain"/>
    <property type="match status" value="1"/>
</dbReference>
<feature type="domain" description="Cyclic nucleotide-binding" evidence="4">
    <location>
        <begin position="12"/>
        <end position="134"/>
    </location>
</feature>
<gene>
    <name evidence="6" type="ORF">GCM10011332_04650</name>
</gene>
<dbReference type="InterPro" id="IPR036390">
    <property type="entry name" value="WH_DNA-bd_sf"/>
</dbReference>
<keyword evidence="2" id="KW-0238">DNA-binding</keyword>
<evidence type="ECO:0000259" key="4">
    <source>
        <dbReference type="PROSITE" id="PS50042"/>
    </source>
</evidence>
<dbReference type="PANTHER" id="PTHR24567:SF74">
    <property type="entry name" value="HTH-TYPE TRANSCRIPTIONAL REGULATOR ARCR"/>
    <property type="match status" value="1"/>
</dbReference>
<dbReference type="RefSeq" id="WP_188661007.1">
    <property type="nucleotide sequence ID" value="NZ_BMHV01000003.1"/>
</dbReference>
<dbReference type="GO" id="GO:0003700">
    <property type="term" value="F:DNA-binding transcription factor activity"/>
    <property type="evidence" value="ECO:0007669"/>
    <property type="project" value="TreeGrafter"/>
</dbReference>
<evidence type="ECO:0000256" key="1">
    <source>
        <dbReference type="ARBA" id="ARBA00023015"/>
    </source>
</evidence>
<dbReference type="InterPro" id="IPR000595">
    <property type="entry name" value="cNMP-bd_dom"/>
</dbReference>
<dbReference type="InterPro" id="IPR036388">
    <property type="entry name" value="WH-like_DNA-bd_sf"/>
</dbReference>
<dbReference type="AlphaFoldDB" id="A0A917F6Q2"/>
<dbReference type="SMART" id="SM00100">
    <property type="entry name" value="cNMP"/>
    <property type="match status" value="1"/>
</dbReference>
<keyword evidence="1" id="KW-0805">Transcription regulation</keyword>
<accession>A0A917F6Q2</accession>
<dbReference type="InterPro" id="IPR014710">
    <property type="entry name" value="RmlC-like_jellyroll"/>
</dbReference>
<dbReference type="SUPFAM" id="SSF51206">
    <property type="entry name" value="cAMP-binding domain-like"/>
    <property type="match status" value="1"/>
</dbReference>
<dbReference type="Gene3D" id="2.60.120.10">
    <property type="entry name" value="Jelly Rolls"/>
    <property type="match status" value="1"/>
</dbReference>
<feature type="domain" description="HTH crp-type" evidence="5">
    <location>
        <begin position="148"/>
        <end position="212"/>
    </location>
</feature>
<reference evidence="6" key="2">
    <citation type="submission" date="2020-09" db="EMBL/GenBank/DDBJ databases">
        <authorList>
            <person name="Sun Q."/>
            <person name="Zhou Y."/>
        </authorList>
    </citation>
    <scope>NUCLEOTIDE SEQUENCE</scope>
    <source>
        <strain evidence="6">CGMCC 1.15254</strain>
    </source>
</reference>
<evidence type="ECO:0000256" key="2">
    <source>
        <dbReference type="ARBA" id="ARBA00023125"/>
    </source>
</evidence>
<sequence length="223" mass="25102">MTLADWIEQLPFLNQLTADEKRRLETDAQLVEVPSHTKLFSPGDECGAFLLVIDGSVRVQMVGDNGREIVLYRVESGQTCVLTTACLLSHEAYNAEALTEEKTTAIALPARAFQEFLATSNGFRDLVFASYGQRISSLVLLVEEVAFKRIDVRLAQFIARHKDSNGVVKKTHYDLAVELGSAREVISRQLKEFEKKGWIELHRGKLIVKKPEDLKSFISHHCD</sequence>
<dbReference type="GO" id="GO:0003677">
    <property type="term" value="F:DNA binding"/>
    <property type="evidence" value="ECO:0007669"/>
    <property type="project" value="UniProtKB-KW"/>
</dbReference>
<dbReference type="InterPro" id="IPR050397">
    <property type="entry name" value="Env_Response_Regulators"/>
</dbReference>
<reference evidence="6" key="1">
    <citation type="journal article" date="2014" name="Int. J. Syst. Evol. Microbiol.">
        <title>Complete genome sequence of Corynebacterium casei LMG S-19264T (=DSM 44701T), isolated from a smear-ripened cheese.</title>
        <authorList>
            <consortium name="US DOE Joint Genome Institute (JGI-PGF)"/>
            <person name="Walter F."/>
            <person name="Albersmeier A."/>
            <person name="Kalinowski J."/>
            <person name="Ruckert C."/>
        </authorList>
    </citation>
    <scope>NUCLEOTIDE SEQUENCE</scope>
    <source>
        <strain evidence="6">CGMCC 1.15254</strain>
    </source>
</reference>
<comment type="caution">
    <text evidence="6">The sequence shown here is derived from an EMBL/GenBank/DDBJ whole genome shotgun (WGS) entry which is preliminary data.</text>
</comment>
<dbReference type="SUPFAM" id="SSF46785">
    <property type="entry name" value="Winged helix' DNA-binding domain"/>
    <property type="match status" value="1"/>
</dbReference>
<organism evidence="6 7">
    <name type="scientific">Terasakiella brassicae</name>
    <dbReference type="NCBI Taxonomy" id="1634917"/>
    <lineage>
        <taxon>Bacteria</taxon>
        <taxon>Pseudomonadati</taxon>
        <taxon>Pseudomonadota</taxon>
        <taxon>Alphaproteobacteria</taxon>
        <taxon>Rhodospirillales</taxon>
        <taxon>Terasakiellaceae</taxon>
        <taxon>Terasakiella</taxon>
    </lineage>
</organism>
<dbReference type="SMART" id="SM00419">
    <property type="entry name" value="HTH_CRP"/>
    <property type="match status" value="1"/>
</dbReference>
<keyword evidence="3" id="KW-0804">Transcription</keyword>
<dbReference type="Pfam" id="PF00027">
    <property type="entry name" value="cNMP_binding"/>
    <property type="match status" value="1"/>
</dbReference>
<name>A0A917F6Q2_9PROT</name>
<dbReference type="CDD" id="cd00038">
    <property type="entry name" value="CAP_ED"/>
    <property type="match status" value="1"/>
</dbReference>
<dbReference type="Proteomes" id="UP000632498">
    <property type="component" value="Unassembled WGS sequence"/>
</dbReference>
<dbReference type="InterPro" id="IPR018490">
    <property type="entry name" value="cNMP-bd_dom_sf"/>
</dbReference>
<evidence type="ECO:0000313" key="6">
    <source>
        <dbReference type="EMBL" id="GGF54320.1"/>
    </source>
</evidence>
<dbReference type="GO" id="GO:0005829">
    <property type="term" value="C:cytosol"/>
    <property type="evidence" value="ECO:0007669"/>
    <property type="project" value="TreeGrafter"/>
</dbReference>
<keyword evidence="7" id="KW-1185">Reference proteome</keyword>
<evidence type="ECO:0000259" key="5">
    <source>
        <dbReference type="PROSITE" id="PS51063"/>
    </source>
</evidence>
<dbReference type="PROSITE" id="PS50042">
    <property type="entry name" value="CNMP_BINDING_3"/>
    <property type="match status" value="1"/>
</dbReference>
<dbReference type="PANTHER" id="PTHR24567">
    <property type="entry name" value="CRP FAMILY TRANSCRIPTIONAL REGULATORY PROTEIN"/>
    <property type="match status" value="1"/>
</dbReference>
<evidence type="ECO:0000313" key="7">
    <source>
        <dbReference type="Proteomes" id="UP000632498"/>
    </source>
</evidence>
<dbReference type="Pfam" id="PF13545">
    <property type="entry name" value="HTH_Crp_2"/>
    <property type="match status" value="1"/>
</dbReference>
<protein>
    <submittedName>
        <fullName evidence="6">Crp/Fnr family transcriptional regulator</fullName>
    </submittedName>
</protein>
<dbReference type="EMBL" id="BMHV01000003">
    <property type="protein sequence ID" value="GGF54320.1"/>
    <property type="molecule type" value="Genomic_DNA"/>
</dbReference>
<dbReference type="InterPro" id="IPR012318">
    <property type="entry name" value="HTH_CRP"/>
</dbReference>
<dbReference type="PROSITE" id="PS51063">
    <property type="entry name" value="HTH_CRP_2"/>
    <property type="match status" value="1"/>
</dbReference>
<proteinExistence type="predicted"/>
<evidence type="ECO:0000256" key="3">
    <source>
        <dbReference type="ARBA" id="ARBA00023163"/>
    </source>
</evidence>